<dbReference type="AlphaFoldDB" id="A0A165XUV2"/>
<proteinExistence type="predicted"/>
<protein>
    <submittedName>
        <fullName evidence="1">Uncharacterized protein</fullName>
    </submittedName>
</protein>
<evidence type="ECO:0000313" key="2">
    <source>
        <dbReference type="Proteomes" id="UP000076798"/>
    </source>
</evidence>
<evidence type="ECO:0000313" key="1">
    <source>
        <dbReference type="EMBL" id="KZT32576.1"/>
    </source>
</evidence>
<dbReference type="EMBL" id="KV428317">
    <property type="protein sequence ID" value="KZT32576.1"/>
    <property type="molecule type" value="Genomic_DNA"/>
</dbReference>
<organism evidence="1 2">
    <name type="scientific">Sistotremastrum suecicum HHB10207 ss-3</name>
    <dbReference type="NCBI Taxonomy" id="1314776"/>
    <lineage>
        <taxon>Eukaryota</taxon>
        <taxon>Fungi</taxon>
        <taxon>Dikarya</taxon>
        <taxon>Basidiomycota</taxon>
        <taxon>Agaricomycotina</taxon>
        <taxon>Agaricomycetes</taxon>
        <taxon>Sistotremastrales</taxon>
        <taxon>Sistotremastraceae</taxon>
        <taxon>Sistotremastrum</taxon>
    </lineage>
</organism>
<accession>A0A165XUV2</accession>
<name>A0A165XUV2_9AGAM</name>
<sequence length="102" mass="11939">MESRCTVGLRVWLSDVGLMLMFRKERRRLELVPSFAEIGLRWGFSLSELEIKSETSMVSRRRGVAFDPGPKFKMSNKTEPLSPPYIFFLILFLDTRHCHLVF</sequence>
<gene>
    <name evidence="1" type="ORF">SISSUDRAFT_1055359</name>
</gene>
<keyword evidence="2" id="KW-1185">Reference proteome</keyword>
<reference evidence="1 2" key="1">
    <citation type="journal article" date="2016" name="Mol. Biol. Evol.">
        <title>Comparative Genomics of Early-Diverging Mushroom-Forming Fungi Provides Insights into the Origins of Lignocellulose Decay Capabilities.</title>
        <authorList>
            <person name="Nagy L.G."/>
            <person name="Riley R."/>
            <person name="Tritt A."/>
            <person name="Adam C."/>
            <person name="Daum C."/>
            <person name="Floudas D."/>
            <person name="Sun H."/>
            <person name="Yadav J.S."/>
            <person name="Pangilinan J."/>
            <person name="Larsson K.H."/>
            <person name="Matsuura K."/>
            <person name="Barry K."/>
            <person name="Labutti K."/>
            <person name="Kuo R."/>
            <person name="Ohm R.A."/>
            <person name="Bhattacharya S.S."/>
            <person name="Shirouzu T."/>
            <person name="Yoshinaga Y."/>
            <person name="Martin F.M."/>
            <person name="Grigoriev I.V."/>
            <person name="Hibbett D.S."/>
        </authorList>
    </citation>
    <scope>NUCLEOTIDE SEQUENCE [LARGE SCALE GENOMIC DNA]</scope>
    <source>
        <strain evidence="1 2">HHB10207 ss-3</strain>
    </source>
</reference>
<dbReference type="Proteomes" id="UP000076798">
    <property type="component" value="Unassembled WGS sequence"/>
</dbReference>